<dbReference type="STRING" id="1335309.GA0116948_10763"/>
<feature type="chain" id="PRO_5008690859" evidence="1">
    <location>
        <begin position="24"/>
        <end position="423"/>
    </location>
</feature>
<feature type="signal peptide" evidence="1">
    <location>
        <begin position="1"/>
        <end position="23"/>
    </location>
</feature>
<proteinExistence type="predicted"/>
<dbReference type="RefSeq" id="WP_240619198.1">
    <property type="nucleotide sequence ID" value="NZ_FMAR01000007.1"/>
</dbReference>
<dbReference type="Proteomes" id="UP000242818">
    <property type="component" value="Unassembled WGS sequence"/>
</dbReference>
<keyword evidence="1" id="KW-0732">Signal</keyword>
<keyword evidence="4" id="KW-1185">Reference proteome</keyword>
<dbReference type="EMBL" id="FMAR01000007">
    <property type="protein sequence ID" value="SCC38092.1"/>
    <property type="molecule type" value="Genomic_DNA"/>
</dbReference>
<dbReference type="AlphaFoldDB" id="A0A1C4E3H2"/>
<evidence type="ECO:0000259" key="2">
    <source>
        <dbReference type="Pfam" id="PF00144"/>
    </source>
</evidence>
<dbReference type="InterPro" id="IPR012338">
    <property type="entry name" value="Beta-lactam/transpept-like"/>
</dbReference>
<gene>
    <name evidence="3" type="ORF">GA0116948_10763</name>
</gene>
<evidence type="ECO:0000256" key="1">
    <source>
        <dbReference type="SAM" id="SignalP"/>
    </source>
</evidence>
<dbReference type="Pfam" id="PF00144">
    <property type="entry name" value="Beta-lactamase"/>
    <property type="match status" value="1"/>
</dbReference>
<organism evidence="3 4">
    <name type="scientific">Chitinophaga costaii</name>
    <dbReference type="NCBI Taxonomy" id="1335309"/>
    <lineage>
        <taxon>Bacteria</taxon>
        <taxon>Pseudomonadati</taxon>
        <taxon>Bacteroidota</taxon>
        <taxon>Chitinophagia</taxon>
        <taxon>Chitinophagales</taxon>
        <taxon>Chitinophagaceae</taxon>
        <taxon>Chitinophaga</taxon>
    </lineage>
</organism>
<dbReference type="InterPro" id="IPR050789">
    <property type="entry name" value="Diverse_Enzym_Activities"/>
</dbReference>
<dbReference type="SUPFAM" id="SSF56601">
    <property type="entry name" value="beta-lactamase/transpeptidase-like"/>
    <property type="match status" value="1"/>
</dbReference>
<dbReference type="Gene3D" id="3.40.710.10">
    <property type="entry name" value="DD-peptidase/beta-lactamase superfamily"/>
    <property type="match status" value="1"/>
</dbReference>
<sequence length="423" mass="46877">MQSLKMAPLVVALLLLLTTSTPAQQIRTSGAPNPAIDYQRLTRIDTLIHTYLRNNWLKGLVTLVVKDNQVVQYKGYGSLDTQGKIPMPKDALFRLASQSKALVSTAILTLYEQGKFTLDEPIWHFIPAFQHPTVLNQYHAADTTYTTLPAKREITFRDLLTHTSGIDYPVIGSPNMKAIYAKNNLSSGLGVVDQNLLERMQVLAKLPLAHQPGERWTYGLSIDVLGALVEVISGKDLETYLRETIFQPLGMKDTYFNVPAAKAGRLAAVYTEDSLQHVIPMTEIAGVDPNYPLAKKHYFSGGAGLTGTAWDYAIFLQMLLNHGTYNGAKILSPRTVEIMTSGQLAFTFNGADNFGLGFDITSDTSAARNPRNAGSFAWGGYFGTTYWADPKAHLIVLIMTQQSPNTHYDYSYKLEELIYQAIQ</sequence>
<reference evidence="3 4" key="1">
    <citation type="submission" date="2016-08" db="EMBL/GenBank/DDBJ databases">
        <authorList>
            <person name="Seilhamer J.J."/>
        </authorList>
    </citation>
    <scope>NUCLEOTIDE SEQUENCE [LARGE SCALE GENOMIC DNA]</scope>
    <source>
        <strain evidence="3 4">A37T2</strain>
    </source>
</reference>
<dbReference type="InterPro" id="IPR001466">
    <property type="entry name" value="Beta-lactam-related"/>
</dbReference>
<evidence type="ECO:0000313" key="4">
    <source>
        <dbReference type="Proteomes" id="UP000242818"/>
    </source>
</evidence>
<protein>
    <submittedName>
        <fullName evidence="3">CubicO group peptidase, beta-lactamase class C family</fullName>
    </submittedName>
</protein>
<name>A0A1C4E3H2_9BACT</name>
<dbReference type="PANTHER" id="PTHR43283:SF3">
    <property type="entry name" value="BETA-LACTAMASE FAMILY PROTEIN (AFU_ORTHOLOGUE AFUA_5G07500)"/>
    <property type="match status" value="1"/>
</dbReference>
<accession>A0A1C4E3H2</accession>
<evidence type="ECO:0000313" key="3">
    <source>
        <dbReference type="EMBL" id="SCC38092.1"/>
    </source>
</evidence>
<dbReference type="PANTHER" id="PTHR43283">
    <property type="entry name" value="BETA-LACTAMASE-RELATED"/>
    <property type="match status" value="1"/>
</dbReference>
<feature type="domain" description="Beta-lactamase-related" evidence="2">
    <location>
        <begin position="45"/>
        <end position="407"/>
    </location>
</feature>